<evidence type="ECO:0000259" key="5">
    <source>
        <dbReference type="PROSITE" id="PS50113"/>
    </source>
</evidence>
<dbReference type="PROSITE" id="PS50112">
    <property type="entry name" value="PAS"/>
    <property type="match status" value="1"/>
</dbReference>
<dbReference type="RefSeq" id="WP_015193304.1">
    <property type="nucleotide sequence ID" value="NC_019748.1"/>
</dbReference>
<dbReference type="HOGENOM" id="CLU_000445_70_50_3"/>
<dbReference type="Gene3D" id="3.20.20.450">
    <property type="entry name" value="EAL domain"/>
    <property type="match status" value="1"/>
</dbReference>
<dbReference type="CDD" id="cd01949">
    <property type="entry name" value="GGDEF"/>
    <property type="match status" value="1"/>
</dbReference>
<dbReference type="CDD" id="cd00130">
    <property type="entry name" value="PAS"/>
    <property type="match status" value="1"/>
</dbReference>
<dbReference type="SUPFAM" id="SSF141868">
    <property type="entry name" value="EAL domain-like"/>
    <property type="match status" value="1"/>
</dbReference>
<dbReference type="EMBL" id="CP003653">
    <property type="protein sequence ID" value="AFZ35636.1"/>
    <property type="molecule type" value="Genomic_DNA"/>
</dbReference>
<proteinExistence type="predicted"/>
<dbReference type="InterPro" id="IPR035965">
    <property type="entry name" value="PAS-like_dom_sf"/>
</dbReference>
<dbReference type="Pfam" id="PF00563">
    <property type="entry name" value="EAL"/>
    <property type="match status" value="1"/>
</dbReference>
<dbReference type="eggNOG" id="COG3706">
    <property type="taxonomic scope" value="Bacteria"/>
</dbReference>
<feature type="domain" description="PAS" evidence="4">
    <location>
        <begin position="176"/>
        <end position="242"/>
    </location>
</feature>
<dbReference type="PROSITE" id="PS50113">
    <property type="entry name" value="PAC"/>
    <property type="match status" value="1"/>
</dbReference>
<dbReference type="InterPro" id="IPR029787">
    <property type="entry name" value="Nucleotide_cyclase"/>
</dbReference>
<dbReference type="AlphaFoldDB" id="K9XU83"/>
<dbReference type="FunFam" id="3.20.20.450:FF:000001">
    <property type="entry name" value="Cyclic di-GMP phosphodiesterase yahA"/>
    <property type="match status" value="1"/>
</dbReference>
<reference evidence="9" key="1">
    <citation type="journal article" date="2013" name="Proc. Natl. Acad. Sci. U.S.A.">
        <title>Improving the coverage of the cyanobacterial phylum using diversity-driven genome sequencing.</title>
        <authorList>
            <person name="Shih P.M."/>
            <person name="Wu D."/>
            <person name="Latifi A."/>
            <person name="Axen S.D."/>
            <person name="Fewer D.P."/>
            <person name="Talla E."/>
            <person name="Calteau A."/>
            <person name="Cai F."/>
            <person name="Tandeau de Marsac N."/>
            <person name="Rippka R."/>
            <person name="Herdman M."/>
            <person name="Sivonen K."/>
            <person name="Coursin T."/>
            <person name="Laurent T."/>
            <person name="Goodwin L."/>
            <person name="Nolan M."/>
            <person name="Davenport K.W."/>
            <person name="Han C.S."/>
            <person name="Rubin E.M."/>
            <person name="Eisen J.A."/>
            <person name="Woyke T."/>
            <person name="Gugger M."/>
            <person name="Kerfeld C.A."/>
        </authorList>
    </citation>
    <scope>NUCLEOTIDE SEQUENCE [LARGE SCALE GENOMIC DNA]</scope>
    <source>
        <strain evidence="9">ATCC 29371 / PCC 7437</strain>
    </source>
</reference>
<dbReference type="CDD" id="cd19920">
    <property type="entry name" value="REC_PA4781-like"/>
    <property type="match status" value="1"/>
</dbReference>
<dbReference type="KEGG" id="scs:Sta7437_2085"/>
<dbReference type="InterPro" id="IPR001610">
    <property type="entry name" value="PAC"/>
</dbReference>
<dbReference type="CDD" id="cd01948">
    <property type="entry name" value="EAL"/>
    <property type="match status" value="1"/>
</dbReference>
<dbReference type="NCBIfam" id="TIGR00229">
    <property type="entry name" value="sensory_box"/>
    <property type="match status" value="1"/>
</dbReference>
<dbReference type="InterPro" id="IPR001633">
    <property type="entry name" value="EAL_dom"/>
</dbReference>
<dbReference type="PATRIC" id="fig|111780.3.peg.2177"/>
<keyword evidence="1" id="KW-0597">Phosphoprotein</keyword>
<dbReference type="Gene3D" id="3.30.450.20">
    <property type="entry name" value="PAS domain"/>
    <property type="match status" value="1"/>
</dbReference>
<dbReference type="Pfam" id="PF00072">
    <property type="entry name" value="Response_reg"/>
    <property type="match status" value="1"/>
</dbReference>
<dbReference type="Gene3D" id="3.30.70.270">
    <property type="match status" value="1"/>
</dbReference>
<dbReference type="InterPro" id="IPR000700">
    <property type="entry name" value="PAS-assoc_C"/>
</dbReference>
<dbReference type="SUPFAM" id="SSF52172">
    <property type="entry name" value="CheY-like"/>
    <property type="match status" value="1"/>
</dbReference>
<protein>
    <submittedName>
        <fullName evidence="8">Response regulator receiver modulated diguanylate cyclase/phosphodiesterase with PAS/PAC sensor(S)</fullName>
    </submittedName>
</protein>
<dbReference type="SMART" id="SM00267">
    <property type="entry name" value="GGDEF"/>
    <property type="match status" value="1"/>
</dbReference>
<dbReference type="InterPro" id="IPR052155">
    <property type="entry name" value="Biofilm_reg_signaling"/>
</dbReference>
<dbReference type="SMART" id="SM00052">
    <property type="entry name" value="EAL"/>
    <property type="match status" value="1"/>
</dbReference>
<dbReference type="Pfam" id="PF08447">
    <property type="entry name" value="PAS_3"/>
    <property type="match status" value="1"/>
</dbReference>
<dbReference type="Proteomes" id="UP000010473">
    <property type="component" value="Chromosome"/>
</dbReference>
<dbReference type="GO" id="GO:0000160">
    <property type="term" value="P:phosphorelay signal transduction system"/>
    <property type="evidence" value="ECO:0007669"/>
    <property type="project" value="InterPro"/>
</dbReference>
<dbReference type="PROSITE" id="PS50883">
    <property type="entry name" value="EAL"/>
    <property type="match status" value="1"/>
</dbReference>
<dbReference type="SUPFAM" id="SSF55073">
    <property type="entry name" value="Nucleotide cyclase"/>
    <property type="match status" value="1"/>
</dbReference>
<dbReference type="Gene3D" id="3.40.50.2300">
    <property type="match status" value="1"/>
</dbReference>
<sequence length="736" mass="83821">MTGTLVTQSILIIDDNSNNLKILSETLIQAGFNVAVAIDGEMAIKQLEYHRPELILLDVLMPNLNGYEVCQQLKAKQQTRDIPVIFLSALDDAFDKVRAFSVGGVDYVTKPFQADEIIARIKHQLELQAAKAEISQLNKNLEQKVHQRTIELENVIDKLHQEIAQHQQTQQLLKDSECKLENILNSLEEVVWSANVENFNLIYLNAAVEKVYERTVTEFVNQPDLWLEVIHPEDRKQVKQSLSVFPFSSNLELEYRIVRPNGELRWLNTRSRSIYDSNSTAIRIDGISIDITDQKKAQEQLIYNALHDTLTGLPNRTLLMEHLDKALERSKRNPDYLFAVLYIDLDRFKIINDSLGHSVGDQLLVKVGHLLKECCRSVDTVARLGGDEFTILLDEIREIADVTIIAERILKKLTLPINLGTHTAFTAASIGIVISSRHYQNSIELIRNADIAMYQAKESGKGRYALFDREMYAQTLYLSQLETDLRFALARQQFILHYQPIIALATGDIVGFEALIRWQDPERGLVSPREFIKIAEDTGLIVLIGEWVLNEACRQLRAWQLKFSNASQYHISVNLASQQIKQPSLITIVERILKDTELDSNFLKLEITESTLMEEKETIMENFAQIKARNIKLSIDDFGTGYSSLSYLHSFPLDTLKIDRSFVSRMNANQENCEIVRTIINLAHSLGIDAIAEGVETPYQLEQLRKLGCKFAQGYLFAQPLDTQAVELLIASNPKW</sequence>
<dbReference type="SUPFAM" id="SSF55785">
    <property type="entry name" value="PYP-like sensor domain (PAS domain)"/>
    <property type="match status" value="1"/>
</dbReference>
<evidence type="ECO:0000313" key="8">
    <source>
        <dbReference type="EMBL" id="AFZ35636.1"/>
    </source>
</evidence>
<dbReference type="SMART" id="SM00448">
    <property type="entry name" value="REC"/>
    <property type="match status" value="1"/>
</dbReference>
<dbReference type="InterPro" id="IPR000160">
    <property type="entry name" value="GGDEF_dom"/>
</dbReference>
<feature type="domain" description="EAL" evidence="6">
    <location>
        <begin position="478"/>
        <end position="734"/>
    </location>
</feature>
<dbReference type="PANTHER" id="PTHR44757:SF2">
    <property type="entry name" value="BIOFILM ARCHITECTURE MAINTENANCE PROTEIN MBAA"/>
    <property type="match status" value="1"/>
</dbReference>
<evidence type="ECO:0000259" key="3">
    <source>
        <dbReference type="PROSITE" id="PS50110"/>
    </source>
</evidence>
<organism evidence="8 9">
    <name type="scientific">Stanieria cyanosphaera (strain ATCC 29371 / PCC 7437)</name>
    <dbReference type="NCBI Taxonomy" id="111780"/>
    <lineage>
        <taxon>Bacteria</taxon>
        <taxon>Bacillati</taxon>
        <taxon>Cyanobacteriota</taxon>
        <taxon>Cyanophyceae</taxon>
        <taxon>Pleurocapsales</taxon>
        <taxon>Dermocarpellaceae</taxon>
        <taxon>Stanieria</taxon>
    </lineage>
</organism>
<dbReference type="InterPro" id="IPR000014">
    <property type="entry name" value="PAS"/>
</dbReference>
<name>K9XU83_STAC7</name>
<dbReference type="InterPro" id="IPR043128">
    <property type="entry name" value="Rev_trsase/Diguanyl_cyclase"/>
</dbReference>
<dbReference type="STRING" id="111780.Sta7437_2085"/>
<keyword evidence="9" id="KW-1185">Reference proteome</keyword>
<evidence type="ECO:0000256" key="2">
    <source>
        <dbReference type="SAM" id="Coils"/>
    </source>
</evidence>
<feature type="domain" description="Response regulatory" evidence="3">
    <location>
        <begin position="9"/>
        <end position="125"/>
    </location>
</feature>
<feature type="domain" description="GGDEF" evidence="7">
    <location>
        <begin position="336"/>
        <end position="469"/>
    </location>
</feature>
<dbReference type="PROSITE" id="PS50887">
    <property type="entry name" value="GGDEF"/>
    <property type="match status" value="1"/>
</dbReference>
<accession>K9XU83</accession>
<evidence type="ECO:0000259" key="6">
    <source>
        <dbReference type="PROSITE" id="PS50883"/>
    </source>
</evidence>
<dbReference type="PANTHER" id="PTHR44757">
    <property type="entry name" value="DIGUANYLATE CYCLASE DGCP"/>
    <property type="match status" value="1"/>
</dbReference>
<gene>
    <name evidence="8" type="ordered locus">Sta7437_2085</name>
</gene>
<dbReference type="SMART" id="SM00091">
    <property type="entry name" value="PAS"/>
    <property type="match status" value="1"/>
</dbReference>
<dbReference type="InterPro" id="IPR035919">
    <property type="entry name" value="EAL_sf"/>
</dbReference>
<dbReference type="InterPro" id="IPR011006">
    <property type="entry name" value="CheY-like_superfamily"/>
</dbReference>
<dbReference type="OrthoDB" id="543801at2"/>
<dbReference type="Pfam" id="PF00990">
    <property type="entry name" value="GGDEF"/>
    <property type="match status" value="1"/>
</dbReference>
<evidence type="ECO:0000259" key="7">
    <source>
        <dbReference type="PROSITE" id="PS50887"/>
    </source>
</evidence>
<dbReference type="InterPro" id="IPR001789">
    <property type="entry name" value="Sig_transdc_resp-reg_receiver"/>
</dbReference>
<dbReference type="eggNOG" id="COG5001">
    <property type="taxonomic scope" value="Bacteria"/>
</dbReference>
<dbReference type="PROSITE" id="PS50110">
    <property type="entry name" value="RESPONSE_REGULATORY"/>
    <property type="match status" value="1"/>
</dbReference>
<evidence type="ECO:0000259" key="4">
    <source>
        <dbReference type="PROSITE" id="PS50112"/>
    </source>
</evidence>
<feature type="coiled-coil region" evidence="2">
    <location>
        <begin position="120"/>
        <end position="176"/>
    </location>
</feature>
<dbReference type="SMART" id="SM00086">
    <property type="entry name" value="PAC"/>
    <property type="match status" value="1"/>
</dbReference>
<keyword evidence="2" id="KW-0175">Coiled coil</keyword>
<evidence type="ECO:0000256" key="1">
    <source>
        <dbReference type="PROSITE-ProRule" id="PRU00169"/>
    </source>
</evidence>
<evidence type="ECO:0000313" key="9">
    <source>
        <dbReference type="Proteomes" id="UP000010473"/>
    </source>
</evidence>
<dbReference type="NCBIfam" id="TIGR00254">
    <property type="entry name" value="GGDEF"/>
    <property type="match status" value="1"/>
</dbReference>
<feature type="modified residue" description="4-aspartylphosphate" evidence="1">
    <location>
        <position position="58"/>
    </location>
</feature>
<dbReference type="InterPro" id="IPR013655">
    <property type="entry name" value="PAS_fold_3"/>
</dbReference>
<feature type="domain" description="PAC" evidence="5">
    <location>
        <begin position="251"/>
        <end position="303"/>
    </location>
</feature>